<evidence type="ECO:0000256" key="1">
    <source>
        <dbReference type="SAM" id="Phobius"/>
    </source>
</evidence>
<feature type="transmembrane region" description="Helical" evidence="1">
    <location>
        <begin position="82"/>
        <end position="101"/>
    </location>
</feature>
<evidence type="ECO:0000313" key="2">
    <source>
        <dbReference type="EMBL" id="MBB6052650.1"/>
    </source>
</evidence>
<evidence type="ECO:0000313" key="3">
    <source>
        <dbReference type="Proteomes" id="UP000520814"/>
    </source>
</evidence>
<accession>A0A7W9W8Z1</accession>
<protein>
    <submittedName>
        <fullName evidence="2">Uncharacterized protein</fullName>
    </submittedName>
</protein>
<dbReference type="EMBL" id="JACHGW010000004">
    <property type="protein sequence ID" value="MBB6052650.1"/>
    <property type="molecule type" value="Genomic_DNA"/>
</dbReference>
<name>A0A7W9W8Z1_ARMRO</name>
<organism evidence="2 3">
    <name type="scientific">Armatimonas rosea</name>
    <dbReference type="NCBI Taxonomy" id="685828"/>
    <lineage>
        <taxon>Bacteria</taxon>
        <taxon>Bacillati</taxon>
        <taxon>Armatimonadota</taxon>
        <taxon>Armatimonadia</taxon>
        <taxon>Armatimonadales</taxon>
        <taxon>Armatimonadaceae</taxon>
        <taxon>Armatimonas</taxon>
    </lineage>
</organism>
<keyword evidence="1" id="KW-0812">Transmembrane</keyword>
<comment type="caution">
    <text evidence="2">The sequence shown here is derived from an EMBL/GenBank/DDBJ whole genome shotgun (WGS) entry which is preliminary data.</text>
</comment>
<keyword evidence="1" id="KW-1133">Transmembrane helix</keyword>
<dbReference type="RefSeq" id="WP_184202080.1">
    <property type="nucleotide sequence ID" value="NZ_JACHGW010000004.1"/>
</dbReference>
<keyword evidence="3" id="KW-1185">Reference proteome</keyword>
<reference evidence="2 3" key="1">
    <citation type="submission" date="2020-08" db="EMBL/GenBank/DDBJ databases">
        <title>Genomic Encyclopedia of Type Strains, Phase IV (KMG-IV): sequencing the most valuable type-strain genomes for metagenomic binning, comparative biology and taxonomic classification.</title>
        <authorList>
            <person name="Goeker M."/>
        </authorList>
    </citation>
    <scope>NUCLEOTIDE SEQUENCE [LARGE SCALE GENOMIC DNA]</scope>
    <source>
        <strain evidence="2 3">DSM 23562</strain>
    </source>
</reference>
<dbReference type="Proteomes" id="UP000520814">
    <property type="component" value="Unassembled WGS sequence"/>
</dbReference>
<keyword evidence="1" id="KW-0472">Membrane</keyword>
<dbReference type="AlphaFoldDB" id="A0A7W9W8Z1"/>
<proteinExistence type="predicted"/>
<sequence length="270" mass="30524">MREQDHAQLTLLATGGLSWWRAARLRKRLTQDPELARVWENTQALHHQLRLSATPKSVPPPPSWPLESGRQGVLPQLLNPRVFHVGLVVSLVSCLLAGFLWEQQKLAKMRQRYASVAAPRESLLSKKRKKMKYSLESPAFLREKVLKDPFLLIEEHNNTLGVAWKLIGHAQVTATYADGTTSRRVSRLPNSPQQWRVLMSSYPNFPSRGDLPPTLLWSKGWVAREWDSTEGPVRGKGLLQDIGQFAGFGIHRVVDKNGEVLVTLEVKPVK</sequence>
<gene>
    <name evidence="2" type="ORF">HNQ39_004471</name>
</gene>